<dbReference type="GO" id="GO:0031969">
    <property type="term" value="C:chloroplast membrane"/>
    <property type="evidence" value="ECO:0007669"/>
    <property type="project" value="UniProtKB-SubCell"/>
</dbReference>
<organism evidence="10 11">
    <name type="scientific">Zostera marina</name>
    <name type="common">Eelgrass</name>
    <dbReference type="NCBI Taxonomy" id="29655"/>
    <lineage>
        <taxon>Eukaryota</taxon>
        <taxon>Viridiplantae</taxon>
        <taxon>Streptophyta</taxon>
        <taxon>Embryophyta</taxon>
        <taxon>Tracheophyta</taxon>
        <taxon>Spermatophyta</taxon>
        <taxon>Magnoliopsida</taxon>
        <taxon>Liliopsida</taxon>
        <taxon>Zosteraceae</taxon>
        <taxon>Zostera</taxon>
    </lineage>
</organism>
<keyword evidence="6" id="KW-0809">Transit peptide</keyword>
<evidence type="ECO:0008006" key="12">
    <source>
        <dbReference type="Google" id="ProtNLM"/>
    </source>
</evidence>
<dbReference type="Proteomes" id="UP000036987">
    <property type="component" value="Unassembled WGS sequence"/>
</dbReference>
<evidence type="ECO:0000256" key="6">
    <source>
        <dbReference type="ARBA" id="ARBA00022946"/>
    </source>
</evidence>
<sequence>MSDYCHLPLVLTKNLFINVKVEGSRLYRFFNIKNPEAYGLLLQFSNSPTSVQQPDSRYLFESQETEVDPYPTQNTAMASVAATISYIFHPSITPFTSASTTHCIPFPPISIAPTTQALPSTLNLIRRSHVLLAPIHCGGGDDGGGGNVGGRGGGGGEGDGEDDDEEDEYSSERKKNIGDAAFALAQLGKTVDTIPVDLAAAIEAGRIPVSVLRRFVEMDRSKVLSWLMKFAGFKERILADDLFLAKVAMECGVGMIAKTVAEWERRRENFVKEIDFVIADVAMAIIADFMLVWLPAPTISFRLPLSVSAGPIANFFFSCPDNGFQIALGGTSYSFIQRMGSIVRNGSKLFLVGTASSLIGTGVTNALIKSRKAFDSDTDNEVEDVPIVSTSIAYGIYMAVSSNLRYQLLAGVVEQRILEPLLHEQKLLLSALCFAVRTGNTYLGSLMWVDYARLIGIQKVQEVDNSTEEVKPTAL</sequence>
<evidence type="ECO:0000256" key="1">
    <source>
        <dbReference type="ARBA" id="ARBA00004508"/>
    </source>
</evidence>
<feature type="region of interest" description="Disordered" evidence="9">
    <location>
        <begin position="141"/>
        <end position="172"/>
    </location>
</feature>
<name>A0A0K9PK52_ZOSMR</name>
<evidence type="ECO:0000256" key="7">
    <source>
        <dbReference type="ARBA" id="ARBA00022989"/>
    </source>
</evidence>
<comment type="similarity">
    <text evidence="2">Belongs to the RETICULATA family.</text>
</comment>
<evidence type="ECO:0000256" key="2">
    <source>
        <dbReference type="ARBA" id="ARBA00010793"/>
    </source>
</evidence>
<evidence type="ECO:0000256" key="9">
    <source>
        <dbReference type="SAM" id="MobiDB-lite"/>
    </source>
</evidence>
<proteinExistence type="inferred from homology"/>
<reference evidence="11" key="1">
    <citation type="journal article" date="2016" name="Nature">
        <title>The genome of the seagrass Zostera marina reveals angiosperm adaptation to the sea.</title>
        <authorList>
            <person name="Olsen J.L."/>
            <person name="Rouze P."/>
            <person name="Verhelst B."/>
            <person name="Lin Y.-C."/>
            <person name="Bayer T."/>
            <person name="Collen J."/>
            <person name="Dattolo E."/>
            <person name="De Paoli E."/>
            <person name="Dittami S."/>
            <person name="Maumus F."/>
            <person name="Michel G."/>
            <person name="Kersting A."/>
            <person name="Lauritano C."/>
            <person name="Lohaus R."/>
            <person name="Toepel M."/>
            <person name="Tonon T."/>
            <person name="Vanneste K."/>
            <person name="Amirebrahimi M."/>
            <person name="Brakel J."/>
            <person name="Bostroem C."/>
            <person name="Chovatia M."/>
            <person name="Grimwood J."/>
            <person name="Jenkins J.W."/>
            <person name="Jueterbock A."/>
            <person name="Mraz A."/>
            <person name="Stam W.T."/>
            <person name="Tice H."/>
            <person name="Bornberg-Bauer E."/>
            <person name="Green P.J."/>
            <person name="Pearson G.A."/>
            <person name="Procaccini G."/>
            <person name="Duarte C.M."/>
            <person name="Schmutz J."/>
            <person name="Reusch T.B.H."/>
            <person name="Van de Peer Y."/>
        </authorList>
    </citation>
    <scope>NUCLEOTIDE SEQUENCE [LARGE SCALE GENOMIC DNA]</scope>
    <source>
        <strain evidence="11">cv. Finnish</strain>
    </source>
</reference>
<dbReference type="PANTHER" id="PTHR31620:SF14">
    <property type="entry name" value="PROTEIN RETICULATA-RELATED 4, CHLOROPLASTIC"/>
    <property type="match status" value="1"/>
</dbReference>
<feature type="compositionally biased region" description="Gly residues" evidence="9">
    <location>
        <begin position="141"/>
        <end position="157"/>
    </location>
</feature>
<keyword evidence="11" id="KW-1185">Reference proteome</keyword>
<dbReference type="OrthoDB" id="205639at2759"/>
<keyword evidence="8" id="KW-0472">Membrane</keyword>
<evidence type="ECO:0000256" key="3">
    <source>
        <dbReference type="ARBA" id="ARBA00022528"/>
    </source>
</evidence>
<dbReference type="PANTHER" id="PTHR31620">
    <property type="entry name" value="PROTEIN RETICULATA-RELATED 2, CHLOROPLASTIC-RELATED"/>
    <property type="match status" value="1"/>
</dbReference>
<feature type="compositionally biased region" description="Acidic residues" evidence="9">
    <location>
        <begin position="158"/>
        <end position="169"/>
    </location>
</feature>
<gene>
    <name evidence="10" type="ORF">ZOSMA_216G00140</name>
</gene>
<dbReference type="EMBL" id="LFYR01000777">
    <property type="protein sequence ID" value="KMZ69344.1"/>
    <property type="molecule type" value="Genomic_DNA"/>
</dbReference>
<keyword evidence="3" id="KW-0150">Chloroplast</keyword>
<comment type="subcellular location">
    <subcellularLocation>
        <location evidence="1">Plastid</location>
        <location evidence="1">Chloroplast membrane</location>
        <topology evidence="1">Multi-pass membrane protein</topology>
    </subcellularLocation>
</comment>
<keyword evidence="4" id="KW-0934">Plastid</keyword>
<dbReference type="AlphaFoldDB" id="A0A0K9PK52"/>
<protein>
    <recommendedName>
        <fullName evidence="12">Protein RETICULATA-RELATED 4, chloroplastic</fullName>
    </recommendedName>
</protein>
<dbReference type="OMA" id="CFFCVPT"/>
<comment type="caution">
    <text evidence="10">The sequence shown here is derived from an EMBL/GenBank/DDBJ whole genome shotgun (WGS) entry which is preliminary data.</text>
</comment>
<keyword evidence="7" id="KW-1133">Transmembrane helix</keyword>
<keyword evidence="5" id="KW-0812">Transmembrane</keyword>
<evidence type="ECO:0000256" key="5">
    <source>
        <dbReference type="ARBA" id="ARBA00022692"/>
    </source>
</evidence>
<dbReference type="STRING" id="29655.A0A0K9PK52"/>
<evidence type="ECO:0000313" key="10">
    <source>
        <dbReference type="EMBL" id="KMZ69344.1"/>
    </source>
</evidence>
<evidence type="ECO:0000313" key="11">
    <source>
        <dbReference type="Proteomes" id="UP000036987"/>
    </source>
</evidence>
<dbReference type="Pfam" id="PF11891">
    <property type="entry name" value="RETICULATA-like"/>
    <property type="match status" value="1"/>
</dbReference>
<evidence type="ECO:0000256" key="4">
    <source>
        <dbReference type="ARBA" id="ARBA00022640"/>
    </source>
</evidence>
<evidence type="ECO:0000256" key="8">
    <source>
        <dbReference type="ARBA" id="ARBA00023136"/>
    </source>
</evidence>
<accession>A0A0K9PK52</accession>
<dbReference type="InterPro" id="IPR021825">
    <property type="entry name" value="RETICULATA-related"/>
</dbReference>